<dbReference type="InParanoid" id="A0A139WKP4"/>
<accession>A0A139WKP4</accession>
<dbReference type="AlphaFoldDB" id="A0A139WKP4"/>
<dbReference type="EMBL" id="KQ971325">
    <property type="protein sequence ID" value="KYB28520.1"/>
    <property type="molecule type" value="Genomic_DNA"/>
</dbReference>
<proteinExistence type="predicted"/>
<protein>
    <submittedName>
        <fullName evidence="1">Uncharacterized protein</fullName>
    </submittedName>
</protein>
<dbReference type="Proteomes" id="UP000007266">
    <property type="component" value="Linkage group 3"/>
</dbReference>
<reference evidence="1 2" key="2">
    <citation type="journal article" date="2010" name="Nucleic Acids Res.">
        <title>BeetleBase in 2010: revisions to provide comprehensive genomic information for Tribolium castaneum.</title>
        <authorList>
            <person name="Kim H.S."/>
            <person name="Murphy T."/>
            <person name="Xia J."/>
            <person name="Caragea D."/>
            <person name="Park Y."/>
            <person name="Beeman R.W."/>
            <person name="Lorenzen M.D."/>
            <person name="Butcher S."/>
            <person name="Manak J.R."/>
            <person name="Brown S.J."/>
        </authorList>
    </citation>
    <scope>GENOME REANNOTATION</scope>
    <source>
        <strain evidence="1 2">Georgia GA2</strain>
    </source>
</reference>
<organism evidence="1 2">
    <name type="scientific">Tribolium castaneum</name>
    <name type="common">Red flour beetle</name>
    <dbReference type="NCBI Taxonomy" id="7070"/>
    <lineage>
        <taxon>Eukaryota</taxon>
        <taxon>Metazoa</taxon>
        <taxon>Ecdysozoa</taxon>
        <taxon>Arthropoda</taxon>
        <taxon>Hexapoda</taxon>
        <taxon>Insecta</taxon>
        <taxon>Pterygota</taxon>
        <taxon>Neoptera</taxon>
        <taxon>Endopterygota</taxon>
        <taxon>Coleoptera</taxon>
        <taxon>Polyphaga</taxon>
        <taxon>Cucujiformia</taxon>
        <taxon>Tenebrionidae</taxon>
        <taxon>Tenebrionidae incertae sedis</taxon>
        <taxon>Tribolium</taxon>
    </lineage>
</organism>
<evidence type="ECO:0000313" key="2">
    <source>
        <dbReference type="Proteomes" id="UP000007266"/>
    </source>
</evidence>
<keyword evidence="2" id="KW-1185">Reference proteome</keyword>
<name>A0A139WKP4_TRICA</name>
<sequence>MIFKKCRNPKLDKKKLCSERGPLKQNYSVLFNQINRETV</sequence>
<reference evidence="1 2" key="1">
    <citation type="journal article" date="2008" name="Nature">
        <title>The genome of the model beetle and pest Tribolium castaneum.</title>
        <authorList>
            <consortium name="Tribolium Genome Sequencing Consortium"/>
            <person name="Richards S."/>
            <person name="Gibbs R.A."/>
            <person name="Weinstock G.M."/>
            <person name="Brown S.J."/>
            <person name="Denell R."/>
            <person name="Beeman R.W."/>
            <person name="Gibbs R."/>
            <person name="Beeman R.W."/>
            <person name="Brown S.J."/>
            <person name="Bucher G."/>
            <person name="Friedrich M."/>
            <person name="Grimmelikhuijzen C.J."/>
            <person name="Klingler M."/>
            <person name="Lorenzen M."/>
            <person name="Richards S."/>
            <person name="Roth S."/>
            <person name="Schroder R."/>
            <person name="Tautz D."/>
            <person name="Zdobnov E.M."/>
            <person name="Muzny D."/>
            <person name="Gibbs R.A."/>
            <person name="Weinstock G.M."/>
            <person name="Attaway T."/>
            <person name="Bell S."/>
            <person name="Buhay C.J."/>
            <person name="Chandrabose M.N."/>
            <person name="Chavez D."/>
            <person name="Clerk-Blankenburg K.P."/>
            <person name="Cree A."/>
            <person name="Dao M."/>
            <person name="Davis C."/>
            <person name="Chacko J."/>
            <person name="Dinh H."/>
            <person name="Dugan-Rocha S."/>
            <person name="Fowler G."/>
            <person name="Garner T.T."/>
            <person name="Garnes J."/>
            <person name="Gnirke A."/>
            <person name="Hawes A."/>
            <person name="Hernandez J."/>
            <person name="Hines S."/>
            <person name="Holder M."/>
            <person name="Hume J."/>
            <person name="Jhangiani S.N."/>
            <person name="Joshi V."/>
            <person name="Khan Z.M."/>
            <person name="Jackson L."/>
            <person name="Kovar C."/>
            <person name="Kowis A."/>
            <person name="Lee S."/>
            <person name="Lewis L.R."/>
            <person name="Margolis J."/>
            <person name="Morgan M."/>
            <person name="Nazareth L.V."/>
            <person name="Nguyen N."/>
            <person name="Okwuonu G."/>
            <person name="Parker D."/>
            <person name="Richards S."/>
            <person name="Ruiz S.J."/>
            <person name="Santibanez J."/>
            <person name="Savard J."/>
            <person name="Scherer S.E."/>
            <person name="Schneider B."/>
            <person name="Sodergren E."/>
            <person name="Tautz D."/>
            <person name="Vattahil S."/>
            <person name="Villasana D."/>
            <person name="White C.S."/>
            <person name="Wright R."/>
            <person name="Park Y."/>
            <person name="Beeman R.W."/>
            <person name="Lord J."/>
            <person name="Oppert B."/>
            <person name="Lorenzen M."/>
            <person name="Brown S."/>
            <person name="Wang L."/>
            <person name="Savard J."/>
            <person name="Tautz D."/>
            <person name="Richards S."/>
            <person name="Weinstock G."/>
            <person name="Gibbs R.A."/>
            <person name="Liu Y."/>
            <person name="Worley K."/>
            <person name="Weinstock G."/>
            <person name="Elsik C.G."/>
            <person name="Reese J.T."/>
            <person name="Elhaik E."/>
            <person name="Landan G."/>
            <person name="Graur D."/>
            <person name="Arensburger P."/>
            <person name="Atkinson P."/>
            <person name="Beeman R.W."/>
            <person name="Beidler J."/>
            <person name="Brown S.J."/>
            <person name="Demuth J.P."/>
            <person name="Drury D.W."/>
            <person name="Du Y.Z."/>
            <person name="Fujiwara H."/>
            <person name="Lorenzen M."/>
            <person name="Maselli V."/>
            <person name="Osanai M."/>
            <person name="Park Y."/>
            <person name="Robertson H.M."/>
            <person name="Tu Z."/>
            <person name="Wang J.J."/>
            <person name="Wang S."/>
            <person name="Richards S."/>
            <person name="Song H."/>
            <person name="Zhang L."/>
            <person name="Sodergren E."/>
            <person name="Werner D."/>
            <person name="Stanke M."/>
            <person name="Morgenstern B."/>
            <person name="Solovyev V."/>
            <person name="Kosarev P."/>
            <person name="Brown G."/>
            <person name="Chen H.C."/>
            <person name="Ermolaeva O."/>
            <person name="Hlavina W."/>
            <person name="Kapustin Y."/>
            <person name="Kiryutin B."/>
            <person name="Kitts P."/>
            <person name="Maglott D."/>
            <person name="Pruitt K."/>
            <person name="Sapojnikov V."/>
            <person name="Souvorov A."/>
            <person name="Mackey A.J."/>
            <person name="Waterhouse R.M."/>
            <person name="Wyder S."/>
            <person name="Zdobnov E.M."/>
            <person name="Zdobnov E.M."/>
            <person name="Wyder S."/>
            <person name="Kriventseva E.V."/>
            <person name="Kadowaki T."/>
            <person name="Bork P."/>
            <person name="Aranda M."/>
            <person name="Bao R."/>
            <person name="Beermann A."/>
            <person name="Berns N."/>
            <person name="Bolognesi R."/>
            <person name="Bonneton F."/>
            <person name="Bopp D."/>
            <person name="Brown S.J."/>
            <person name="Bucher G."/>
            <person name="Butts T."/>
            <person name="Chaumot A."/>
            <person name="Denell R.E."/>
            <person name="Ferrier D.E."/>
            <person name="Friedrich M."/>
            <person name="Gordon C.M."/>
            <person name="Jindra M."/>
            <person name="Klingler M."/>
            <person name="Lan Q."/>
            <person name="Lattorff H.M."/>
            <person name="Laudet V."/>
            <person name="von Levetsow C."/>
            <person name="Liu Z."/>
            <person name="Lutz R."/>
            <person name="Lynch J.A."/>
            <person name="da Fonseca R.N."/>
            <person name="Posnien N."/>
            <person name="Reuter R."/>
            <person name="Roth S."/>
            <person name="Savard J."/>
            <person name="Schinko J.B."/>
            <person name="Schmitt C."/>
            <person name="Schoppmeier M."/>
            <person name="Schroder R."/>
            <person name="Shippy T.D."/>
            <person name="Simonnet F."/>
            <person name="Marques-Souza H."/>
            <person name="Tautz D."/>
            <person name="Tomoyasu Y."/>
            <person name="Trauner J."/>
            <person name="Van der Zee M."/>
            <person name="Vervoort M."/>
            <person name="Wittkopp N."/>
            <person name="Wimmer E.A."/>
            <person name="Yang X."/>
            <person name="Jones A.K."/>
            <person name="Sattelle D.B."/>
            <person name="Ebert P.R."/>
            <person name="Nelson D."/>
            <person name="Scott J.G."/>
            <person name="Beeman R.W."/>
            <person name="Muthukrishnan S."/>
            <person name="Kramer K.J."/>
            <person name="Arakane Y."/>
            <person name="Beeman R.W."/>
            <person name="Zhu Q."/>
            <person name="Hogenkamp D."/>
            <person name="Dixit R."/>
            <person name="Oppert B."/>
            <person name="Jiang H."/>
            <person name="Zou Z."/>
            <person name="Marshall J."/>
            <person name="Elpidina E."/>
            <person name="Vinokurov K."/>
            <person name="Oppert C."/>
            <person name="Zou Z."/>
            <person name="Evans J."/>
            <person name="Lu Z."/>
            <person name="Zhao P."/>
            <person name="Sumathipala N."/>
            <person name="Altincicek B."/>
            <person name="Vilcinskas A."/>
            <person name="Williams M."/>
            <person name="Hultmark D."/>
            <person name="Hetru C."/>
            <person name="Jiang H."/>
            <person name="Grimmelikhuijzen C.J."/>
            <person name="Hauser F."/>
            <person name="Cazzamali G."/>
            <person name="Williamson M."/>
            <person name="Park Y."/>
            <person name="Li B."/>
            <person name="Tanaka Y."/>
            <person name="Predel R."/>
            <person name="Neupert S."/>
            <person name="Schachtner J."/>
            <person name="Verleyen P."/>
            <person name="Raible F."/>
            <person name="Bork P."/>
            <person name="Friedrich M."/>
            <person name="Walden K.K."/>
            <person name="Robertson H.M."/>
            <person name="Angeli S."/>
            <person name="Foret S."/>
            <person name="Bucher G."/>
            <person name="Schuetz S."/>
            <person name="Maleszka R."/>
            <person name="Wimmer E.A."/>
            <person name="Beeman R.W."/>
            <person name="Lorenzen M."/>
            <person name="Tomoyasu Y."/>
            <person name="Miller S.C."/>
            <person name="Grossmann D."/>
            <person name="Bucher G."/>
        </authorList>
    </citation>
    <scope>NUCLEOTIDE SEQUENCE [LARGE SCALE GENOMIC DNA]</scope>
    <source>
        <strain evidence="1 2">Georgia GA2</strain>
    </source>
</reference>
<gene>
    <name evidence="1" type="primary">AUGUSTUS-3.0.2_32532</name>
    <name evidence="1" type="ORF">TcasGA2_TC032532</name>
</gene>
<evidence type="ECO:0000313" key="1">
    <source>
        <dbReference type="EMBL" id="KYB28520.1"/>
    </source>
</evidence>